<dbReference type="PANTHER" id="PTHR30329">
    <property type="entry name" value="STATOR ELEMENT OF FLAGELLAR MOTOR COMPLEX"/>
    <property type="match status" value="1"/>
</dbReference>
<name>A0A2Y9AU62_9RHOB</name>
<evidence type="ECO:0000256" key="1">
    <source>
        <dbReference type="PROSITE-ProRule" id="PRU00473"/>
    </source>
</evidence>
<reference evidence="4 6" key="2">
    <citation type="submission" date="2018-03" db="EMBL/GenBank/DDBJ databases">
        <title>Genomic Encyclopedia of Archaeal and Bacterial Type Strains, Phase II (KMG-II): from individual species to whole genera.</title>
        <authorList>
            <person name="Goeker M."/>
        </authorList>
    </citation>
    <scope>NUCLEOTIDE SEQUENCE [LARGE SCALE GENOMIC DNA]</scope>
    <source>
        <strain evidence="4 6">DSM 25227</strain>
    </source>
</reference>
<dbReference type="EMBL" id="UETC01000005">
    <property type="protein sequence ID" value="SSA46868.1"/>
    <property type="molecule type" value="Genomic_DNA"/>
</dbReference>
<organism evidence="5 7">
    <name type="scientific">Jannaschia seohaensis</name>
    <dbReference type="NCBI Taxonomy" id="475081"/>
    <lineage>
        <taxon>Bacteria</taxon>
        <taxon>Pseudomonadati</taxon>
        <taxon>Pseudomonadota</taxon>
        <taxon>Alphaproteobacteria</taxon>
        <taxon>Rhodobacterales</taxon>
        <taxon>Roseobacteraceae</taxon>
        <taxon>Jannaschia</taxon>
    </lineage>
</organism>
<dbReference type="PANTHER" id="PTHR30329:SF21">
    <property type="entry name" value="LIPOPROTEIN YIAD-RELATED"/>
    <property type="match status" value="1"/>
</dbReference>
<protein>
    <submittedName>
        <fullName evidence="5">OmpA family protein</fullName>
    </submittedName>
</protein>
<gene>
    <name evidence="4" type="ORF">BCF38_105328</name>
    <name evidence="5" type="ORF">SAMN05421539_105328</name>
</gene>
<feature type="transmembrane region" description="Helical" evidence="2">
    <location>
        <begin position="21"/>
        <end position="42"/>
    </location>
</feature>
<evidence type="ECO:0000313" key="4">
    <source>
        <dbReference type="EMBL" id="PWJ18339.1"/>
    </source>
</evidence>
<keyword evidence="1 2" id="KW-0472">Membrane</keyword>
<dbReference type="InterPro" id="IPR050330">
    <property type="entry name" value="Bact_OuterMem_StrucFunc"/>
</dbReference>
<dbReference type="InterPro" id="IPR006665">
    <property type="entry name" value="OmpA-like"/>
</dbReference>
<accession>A0A2Y9AU62</accession>
<dbReference type="Gene3D" id="3.30.1330.60">
    <property type="entry name" value="OmpA-like domain"/>
    <property type="match status" value="1"/>
</dbReference>
<dbReference type="OrthoDB" id="9805504at2"/>
<dbReference type="GO" id="GO:0016020">
    <property type="term" value="C:membrane"/>
    <property type="evidence" value="ECO:0007669"/>
    <property type="project" value="UniProtKB-UniRule"/>
</dbReference>
<evidence type="ECO:0000313" key="5">
    <source>
        <dbReference type="EMBL" id="SSA46868.1"/>
    </source>
</evidence>
<dbReference type="Proteomes" id="UP000245839">
    <property type="component" value="Unassembled WGS sequence"/>
</dbReference>
<dbReference type="EMBL" id="QGDJ01000005">
    <property type="protein sequence ID" value="PWJ18339.1"/>
    <property type="molecule type" value="Genomic_DNA"/>
</dbReference>
<keyword evidence="2" id="KW-0812">Transmembrane</keyword>
<evidence type="ECO:0000256" key="2">
    <source>
        <dbReference type="SAM" id="Phobius"/>
    </source>
</evidence>
<dbReference type="InterPro" id="IPR036737">
    <property type="entry name" value="OmpA-like_sf"/>
</dbReference>
<keyword evidence="6" id="KW-1185">Reference proteome</keyword>
<dbReference type="Proteomes" id="UP000251571">
    <property type="component" value="Unassembled WGS sequence"/>
</dbReference>
<sequence>MRREGLDRARGYRRGTVMGLTVAEAFMLIAFVLLMLLGVWMASARERITELEERVRAAEPFAQAFTAEQRVAALANRDQLTEIGNDIAKLEAFRSLAEQGASPTEAALALEFLPLLEQGLTPDEALERVRLLDTEPLRALTEIAAARDPEAQAALVELARLEDVPRLADLAQAGTLDADLAKLAAFEDLLSEGLTAEEAAEAAEALAAYRATGLAPGDVAALAAQWTEVAQARLAAAASRDRIATALEAQAGAVVAGIGGEVRPDGSIVFSDRLLFDAGSATLRPEFEAALAELCRPWIETLHANRDALSAVRIEGHASSEWISLPPDLAYERNLDLSQARAAAVFKRCLSLAGQDAVTDWARTRMSAVGFSSSRPVLDADGREDAVASRRVVFAIDTAAPNETGGEAVR</sequence>
<feature type="domain" description="OmpA-like" evidence="3">
    <location>
        <begin position="263"/>
        <end position="400"/>
    </location>
</feature>
<dbReference type="SUPFAM" id="SSF103088">
    <property type="entry name" value="OmpA-like"/>
    <property type="match status" value="1"/>
</dbReference>
<dbReference type="CDD" id="cd07185">
    <property type="entry name" value="OmpA_C-like"/>
    <property type="match status" value="1"/>
</dbReference>
<keyword evidence="2" id="KW-1133">Transmembrane helix</keyword>
<dbReference type="PROSITE" id="PS51123">
    <property type="entry name" value="OMPA_2"/>
    <property type="match status" value="1"/>
</dbReference>
<reference evidence="5 7" key="1">
    <citation type="submission" date="2016-10" db="EMBL/GenBank/DDBJ databases">
        <authorList>
            <person name="Cai Z."/>
        </authorList>
    </citation>
    <scope>NUCLEOTIDE SEQUENCE [LARGE SCALE GENOMIC DNA]</scope>
    <source>
        <strain evidence="5 7">DSM 25227</strain>
    </source>
</reference>
<dbReference type="Pfam" id="PF00691">
    <property type="entry name" value="OmpA"/>
    <property type="match status" value="1"/>
</dbReference>
<evidence type="ECO:0000313" key="6">
    <source>
        <dbReference type="Proteomes" id="UP000245839"/>
    </source>
</evidence>
<evidence type="ECO:0000313" key="7">
    <source>
        <dbReference type="Proteomes" id="UP000251571"/>
    </source>
</evidence>
<proteinExistence type="predicted"/>
<evidence type="ECO:0000259" key="3">
    <source>
        <dbReference type="PROSITE" id="PS51123"/>
    </source>
</evidence>
<dbReference type="AlphaFoldDB" id="A0A2Y9AU62"/>